<accession>A0A6M1L2Q5</accession>
<reference evidence="1 2" key="1">
    <citation type="submission" date="2020-02" db="EMBL/GenBank/DDBJ databases">
        <title>Draft Genome Sequence of Verrucosispora sp. Strain CWR15, Isolated from Gulf of Mexico Sponge.</title>
        <authorList>
            <person name="Kennedy S.J."/>
            <person name="Cella E."/>
            <person name="Azarian T."/>
            <person name="Baker B.J."/>
            <person name="Shaw L.N."/>
        </authorList>
    </citation>
    <scope>NUCLEOTIDE SEQUENCE [LARGE SCALE GENOMIC DNA]</scope>
    <source>
        <strain evidence="1 2">CWR15</strain>
    </source>
</reference>
<proteinExistence type="predicted"/>
<dbReference type="AlphaFoldDB" id="A0A6M1L2Q5"/>
<evidence type="ECO:0000313" key="2">
    <source>
        <dbReference type="Proteomes" id="UP000478148"/>
    </source>
</evidence>
<name>A0A6M1L2Q5_9ACTN</name>
<keyword evidence="2" id="KW-1185">Reference proteome</keyword>
<organism evidence="1 2">
    <name type="scientific">Verrucosispora sioxanthis</name>
    <dbReference type="NCBI Taxonomy" id="2499994"/>
    <lineage>
        <taxon>Bacteria</taxon>
        <taxon>Bacillati</taxon>
        <taxon>Actinomycetota</taxon>
        <taxon>Actinomycetes</taxon>
        <taxon>Micromonosporales</taxon>
        <taxon>Micromonosporaceae</taxon>
        <taxon>Micromonospora</taxon>
    </lineage>
</organism>
<gene>
    <name evidence="1" type="ORF">ENC19_09650</name>
</gene>
<comment type="caution">
    <text evidence="1">The sequence shown here is derived from an EMBL/GenBank/DDBJ whole genome shotgun (WGS) entry which is preliminary data.</text>
</comment>
<dbReference type="RefSeq" id="WP_164446860.1">
    <property type="nucleotide sequence ID" value="NZ_SAIY01000003.1"/>
</dbReference>
<dbReference type="Proteomes" id="UP000478148">
    <property type="component" value="Unassembled WGS sequence"/>
</dbReference>
<protein>
    <submittedName>
        <fullName evidence="1">Uncharacterized protein</fullName>
    </submittedName>
</protein>
<sequence>MTDPQLIDALVEESAEQDVPGFRKKRNLCRELLLGDTGIYHIAHYTGGVLDFALDILDHASTPPALDGAEPAQRREVHRRAGAQLVYRAADLSRRVWELQCGGLVRLAVQTRTDLVFCNTVTGGEHVVGFGSLPPAGTEAVADPSRASGIDRAAAQLATALRQLVRLPSQNPGGWLTAGDAQVPVAASAADFMAYVVGSAESGGLLSTTLRPAGLHYLSHHRAGEQTAAADILRHPELESFFSRGVTVAGRRARYERLAGDLSLLALQVSRDLRRTVAGEAERLVLDLEIGAVFYYLLAPEEYLFGVALDQDWVTQADLDMSAVGRQLARLDVPTGT</sequence>
<evidence type="ECO:0000313" key="1">
    <source>
        <dbReference type="EMBL" id="NGM12901.1"/>
    </source>
</evidence>
<dbReference type="EMBL" id="SAIY01000003">
    <property type="protein sequence ID" value="NGM12901.1"/>
    <property type="molecule type" value="Genomic_DNA"/>
</dbReference>